<evidence type="ECO:0000256" key="7">
    <source>
        <dbReference type="ARBA" id="ARBA00022833"/>
    </source>
</evidence>
<evidence type="ECO:0000256" key="3">
    <source>
        <dbReference type="ARBA" id="ARBA00013164"/>
    </source>
</evidence>
<dbReference type="InterPro" id="IPR004493">
    <property type="entry name" value="Leu-tRNA-synth_Ia_arc/euk"/>
</dbReference>
<evidence type="ECO:0000259" key="16">
    <source>
        <dbReference type="Pfam" id="PF08264"/>
    </source>
</evidence>
<evidence type="ECO:0000259" key="14">
    <source>
        <dbReference type="Pfam" id="PF00133"/>
    </source>
</evidence>
<dbReference type="Gene3D" id="3.90.740.10">
    <property type="entry name" value="Valyl/Leucyl/Isoleucyl-tRNA synthetase, editing domain"/>
    <property type="match status" value="1"/>
</dbReference>
<dbReference type="PANTHER" id="PTHR45794">
    <property type="entry name" value="LEUCYL-TRNA SYNTHETASE"/>
    <property type="match status" value="1"/>
</dbReference>
<keyword evidence="10 12" id="KW-0030">Aminoacyl-tRNA synthetase</keyword>
<dbReference type="Gene3D" id="3.40.50.620">
    <property type="entry name" value="HUPs"/>
    <property type="match status" value="1"/>
</dbReference>
<dbReference type="Pfam" id="PF08264">
    <property type="entry name" value="Anticodon_1"/>
    <property type="match status" value="1"/>
</dbReference>
<dbReference type="InterPro" id="IPR001412">
    <property type="entry name" value="aa-tRNA-synth_I_CS"/>
</dbReference>
<feature type="domain" description="tRNA synthetases class I catalytic" evidence="15">
    <location>
        <begin position="744"/>
        <end position="823"/>
    </location>
</feature>
<evidence type="ECO:0000259" key="15">
    <source>
        <dbReference type="Pfam" id="PF01406"/>
    </source>
</evidence>
<keyword evidence="7" id="KW-0862">Zinc</keyword>
<comment type="cofactor">
    <cofactor evidence="1">
        <name>Zn(2+)</name>
        <dbReference type="ChEBI" id="CHEBI:29105"/>
    </cofactor>
</comment>
<dbReference type="SUPFAM" id="SSF52374">
    <property type="entry name" value="Nucleotidylyl transferase"/>
    <property type="match status" value="1"/>
</dbReference>
<dbReference type="Pfam" id="PF00133">
    <property type="entry name" value="tRNA-synt_1"/>
    <property type="match status" value="2"/>
</dbReference>
<reference evidence="17 18" key="1">
    <citation type="submission" date="2019-07" db="EMBL/GenBank/DDBJ databases">
        <title>Genomes of Cafeteria roenbergensis.</title>
        <authorList>
            <person name="Fischer M.G."/>
            <person name="Hackl T."/>
            <person name="Roman M."/>
        </authorList>
    </citation>
    <scope>NUCLEOTIDE SEQUENCE [LARGE SCALE GENOMIC DNA]</scope>
    <source>
        <strain evidence="17 18">BVI</strain>
    </source>
</reference>
<dbReference type="InterPro" id="IPR002300">
    <property type="entry name" value="aa-tRNA-synth_Ia"/>
</dbReference>
<organism evidence="17 18">
    <name type="scientific">Cafeteria roenbergensis</name>
    <name type="common">Marine flagellate</name>
    <dbReference type="NCBI Taxonomy" id="33653"/>
    <lineage>
        <taxon>Eukaryota</taxon>
        <taxon>Sar</taxon>
        <taxon>Stramenopiles</taxon>
        <taxon>Bigyra</taxon>
        <taxon>Opalozoa</taxon>
        <taxon>Bicosoecida</taxon>
        <taxon>Cafeteriaceae</taxon>
        <taxon>Cafeteria</taxon>
    </lineage>
</organism>
<sequence length="1165" mass="126427">MAAASTTTAPSAAAGRTAAPAPAAAATGAGGDDGPKSFARRDRLMAIADKWQKRWAESKMYQVDAGEPSSSVPAAAAAAAAAASSAAPGISADSATGPLGAGARDKFFVTFPYPYMNGRLHLGHAFSVTKAEFAARYNRLEGRRTLFPFAFHCTGMPIQSAANKLRRELEPEDEEEAAVVAAAAEASAAQATEAPAVKKFTARKTKTVAKTGAGLTQAQILEKVGVPESEIPEFVDPVHWLRYFPPYGRVDLERFGVAVDWRRSFITTDANLHYDSFIRWQFNRLKDLGKIKFGKRPTVYSPRDGQACADHDRASGEGVGPQEYTLIKLRVLPGPDGALPGKLAGLDKHPETGADRPVYMVAATLRPETMYGQTNVFVLPDGEYGAFDVSETGSEVFVCSERSANNMSYQGLAPEWGKPSQLAALSGTDLLGLAVSAPNAGYERVYCLPLLTISMGKGTGVVTSVPSDAPDDYAALGDLKRKPALREKFGIEAHMVEDFDVVEIIEIPGLGKRAAADLCDSMGVKSQNDKVKIAEIKERTYLEGFYKGVMLVGSCAGKRVEEAKPIIRKEMIDAGTACPYFEPEKLVMSRSGDECTVAFLDQWYLEYGEKAWREMVERWVDSGIFKTYNPMAHDQYRHVLGWLSEWACSRNFGLGTKMPWDTQFVIESLSDSTVYMAYYTIAHLLQGEDNLDGSKPGPLGIAPGAMDQAAWDYVVLGKDYPADGSCAVPEEALAAMRREFEYWYPLDLRVSGKDLIGNHLTMALYNHAAIFEGRFDRMPQSFFTNGHVGVDGAKMSKSLGNFLTLEESNQRFSPDGVRFSLANAGDGMEEANFDTRNADVAVGRLFVEDATYREWAATLAGDHEAAAVANKEIGASTAITTFRSGERTFMDNFFEARVADCLANAREAYANMRFRDALKFGFFELQGARDQYRDACEKLGEEMHGELAAWFMHAQAIAIAPICPHWAEEVWETIGCPGGAKSIHEARWPDGVAADAAVLSRGTWLLGLAHSIRASVDAEVKKAAKKGDADASFNACTIYTRKAYQDWQVAVLDTLRGLRAADGTYPKTAMKDLQAAVKAVPGFNKKTLKDAMAFAAQTMRDPAASLASEPEFVDEDAIRANLDFIVKSSNLAEVTIVDAADAPDEHAGKVQKVVPGAPVIAVRNV</sequence>
<dbReference type="SUPFAM" id="SSF47323">
    <property type="entry name" value="Anticodon-binding domain of a subclass of class I aminoacyl-tRNA synthetases"/>
    <property type="match status" value="1"/>
</dbReference>
<dbReference type="FunFam" id="3.90.740.10:FF:000001">
    <property type="entry name" value="Leucine--tRNA ligase, cytoplasmic"/>
    <property type="match status" value="1"/>
</dbReference>
<feature type="domain" description="Methionyl/Valyl/Leucyl/Isoleucyl-tRNA synthetase anticodon-binding" evidence="16">
    <location>
        <begin position="894"/>
        <end position="996"/>
    </location>
</feature>
<keyword evidence="18" id="KW-1185">Reference proteome</keyword>
<name>A0A5A8CRW7_CAFRO</name>
<dbReference type="Pfam" id="PF01406">
    <property type="entry name" value="tRNA-synt_1e"/>
    <property type="match status" value="1"/>
</dbReference>
<evidence type="ECO:0000256" key="8">
    <source>
        <dbReference type="ARBA" id="ARBA00022840"/>
    </source>
</evidence>
<dbReference type="NCBIfam" id="TIGR00395">
    <property type="entry name" value="leuS_arch"/>
    <property type="match status" value="1"/>
</dbReference>
<keyword evidence="8 12" id="KW-0067">ATP-binding</keyword>
<evidence type="ECO:0000256" key="9">
    <source>
        <dbReference type="ARBA" id="ARBA00022917"/>
    </source>
</evidence>
<evidence type="ECO:0000256" key="6">
    <source>
        <dbReference type="ARBA" id="ARBA00022741"/>
    </source>
</evidence>
<dbReference type="AlphaFoldDB" id="A0A5A8CRW7"/>
<feature type="region of interest" description="Disordered" evidence="13">
    <location>
        <begin position="1"/>
        <end position="38"/>
    </location>
</feature>
<protein>
    <recommendedName>
        <fullName evidence="3">leucine--tRNA ligase</fullName>
        <ecNumber evidence="3">6.1.1.4</ecNumber>
    </recommendedName>
    <alternativeName>
        <fullName evidence="11">Leucyl-tRNA synthetase</fullName>
    </alternativeName>
</protein>
<keyword evidence="5" id="KW-0479">Metal-binding</keyword>
<evidence type="ECO:0000256" key="11">
    <source>
        <dbReference type="ARBA" id="ARBA00030520"/>
    </source>
</evidence>
<evidence type="ECO:0000256" key="1">
    <source>
        <dbReference type="ARBA" id="ARBA00001947"/>
    </source>
</evidence>
<evidence type="ECO:0000256" key="10">
    <source>
        <dbReference type="ARBA" id="ARBA00023146"/>
    </source>
</evidence>
<keyword evidence="6 12" id="KW-0547">Nucleotide-binding</keyword>
<evidence type="ECO:0000256" key="2">
    <source>
        <dbReference type="ARBA" id="ARBA00005594"/>
    </source>
</evidence>
<comment type="similarity">
    <text evidence="2 12">Belongs to the class-I aminoacyl-tRNA synthetase family.</text>
</comment>
<evidence type="ECO:0000256" key="4">
    <source>
        <dbReference type="ARBA" id="ARBA00022598"/>
    </source>
</evidence>
<evidence type="ECO:0000256" key="12">
    <source>
        <dbReference type="RuleBase" id="RU363035"/>
    </source>
</evidence>
<dbReference type="GO" id="GO:0004823">
    <property type="term" value="F:leucine-tRNA ligase activity"/>
    <property type="evidence" value="ECO:0007669"/>
    <property type="project" value="UniProtKB-EC"/>
</dbReference>
<dbReference type="Proteomes" id="UP000323011">
    <property type="component" value="Unassembled WGS sequence"/>
</dbReference>
<dbReference type="GO" id="GO:0002161">
    <property type="term" value="F:aminoacyl-tRNA deacylase activity"/>
    <property type="evidence" value="ECO:0007669"/>
    <property type="project" value="InterPro"/>
</dbReference>
<accession>A0A5A8CRW7</accession>
<evidence type="ECO:0000313" key="18">
    <source>
        <dbReference type="Proteomes" id="UP000323011"/>
    </source>
</evidence>
<dbReference type="GO" id="GO:0046872">
    <property type="term" value="F:metal ion binding"/>
    <property type="evidence" value="ECO:0007669"/>
    <property type="project" value="UniProtKB-KW"/>
</dbReference>
<dbReference type="Gene3D" id="1.10.730.10">
    <property type="entry name" value="Isoleucyl-tRNA Synthetase, Domain 1"/>
    <property type="match status" value="1"/>
</dbReference>
<keyword evidence="9 12" id="KW-0648">Protein biosynthesis</keyword>
<dbReference type="InterPro" id="IPR032678">
    <property type="entry name" value="tRNA-synt_1_cat_dom"/>
</dbReference>
<evidence type="ECO:0000313" key="17">
    <source>
        <dbReference type="EMBL" id="KAA0155872.1"/>
    </source>
</evidence>
<dbReference type="GO" id="GO:0005524">
    <property type="term" value="F:ATP binding"/>
    <property type="evidence" value="ECO:0007669"/>
    <property type="project" value="UniProtKB-KW"/>
</dbReference>
<gene>
    <name evidence="17" type="ORF">FNF29_01291</name>
</gene>
<feature type="domain" description="Aminoacyl-tRNA synthetase class Ia" evidence="14">
    <location>
        <begin position="104"/>
        <end position="168"/>
    </location>
</feature>
<dbReference type="InterPro" id="IPR009008">
    <property type="entry name" value="Val/Leu/Ile-tRNA-synth_edit"/>
</dbReference>
<proteinExistence type="inferred from homology"/>
<dbReference type="OMA" id="KPTCLME"/>
<dbReference type="PANTHER" id="PTHR45794:SF1">
    <property type="entry name" value="LEUCINE--TRNA LIGASE, CYTOPLASMIC"/>
    <property type="match status" value="1"/>
</dbReference>
<comment type="caution">
    <text evidence="17">The sequence shown here is derived from an EMBL/GenBank/DDBJ whole genome shotgun (WGS) entry which is preliminary data.</text>
</comment>
<dbReference type="InterPro" id="IPR014729">
    <property type="entry name" value="Rossmann-like_a/b/a_fold"/>
</dbReference>
<evidence type="ECO:0000256" key="5">
    <source>
        <dbReference type="ARBA" id="ARBA00022723"/>
    </source>
</evidence>
<dbReference type="GO" id="GO:0006429">
    <property type="term" value="P:leucyl-tRNA aminoacylation"/>
    <property type="evidence" value="ECO:0007669"/>
    <property type="project" value="InterPro"/>
</dbReference>
<dbReference type="SUPFAM" id="SSF50677">
    <property type="entry name" value="ValRS/IleRS/LeuRS editing domain"/>
    <property type="match status" value="1"/>
</dbReference>
<feature type="compositionally biased region" description="Low complexity" evidence="13">
    <location>
        <begin position="1"/>
        <end position="27"/>
    </location>
</feature>
<dbReference type="EC" id="6.1.1.4" evidence="3"/>
<evidence type="ECO:0000256" key="13">
    <source>
        <dbReference type="SAM" id="MobiDB-lite"/>
    </source>
</evidence>
<dbReference type="PROSITE" id="PS00178">
    <property type="entry name" value="AA_TRNA_LIGASE_I"/>
    <property type="match status" value="1"/>
</dbReference>
<dbReference type="InterPro" id="IPR009080">
    <property type="entry name" value="tRNAsynth_Ia_anticodon-bd"/>
</dbReference>
<dbReference type="InterPro" id="IPR013155">
    <property type="entry name" value="M/V/L/I-tRNA-synth_anticd-bd"/>
</dbReference>
<dbReference type="EMBL" id="VLTN01000005">
    <property type="protein sequence ID" value="KAA0155872.1"/>
    <property type="molecule type" value="Genomic_DNA"/>
</dbReference>
<keyword evidence="4 12" id="KW-0436">Ligase</keyword>
<feature type="domain" description="Aminoacyl-tRNA synthetase class Ia" evidence="14">
    <location>
        <begin position="249"/>
        <end position="660"/>
    </location>
</feature>